<name>A0A0E9S601_ANGAN</name>
<protein>
    <submittedName>
        <fullName evidence="1">Uncharacterized protein</fullName>
    </submittedName>
</protein>
<reference evidence="1" key="1">
    <citation type="submission" date="2014-11" db="EMBL/GenBank/DDBJ databases">
        <authorList>
            <person name="Amaro Gonzalez C."/>
        </authorList>
    </citation>
    <scope>NUCLEOTIDE SEQUENCE</scope>
</reference>
<evidence type="ECO:0000313" key="1">
    <source>
        <dbReference type="EMBL" id="JAH36819.1"/>
    </source>
</evidence>
<reference evidence="1" key="2">
    <citation type="journal article" date="2015" name="Fish Shellfish Immunol.">
        <title>Early steps in the European eel (Anguilla anguilla)-Vibrio vulnificus interaction in the gills: Role of the RtxA13 toxin.</title>
        <authorList>
            <person name="Callol A."/>
            <person name="Pajuelo D."/>
            <person name="Ebbesson L."/>
            <person name="Teles M."/>
            <person name="MacKenzie S."/>
            <person name="Amaro C."/>
        </authorList>
    </citation>
    <scope>NUCLEOTIDE SEQUENCE</scope>
</reference>
<dbReference type="EMBL" id="GBXM01071758">
    <property type="protein sequence ID" value="JAH36819.1"/>
    <property type="molecule type" value="Transcribed_RNA"/>
</dbReference>
<accession>A0A0E9S601</accession>
<organism evidence="1">
    <name type="scientific">Anguilla anguilla</name>
    <name type="common">European freshwater eel</name>
    <name type="synonym">Muraena anguilla</name>
    <dbReference type="NCBI Taxonomy" id="7936"/>
    <lineage>
        <taxon>Eukaryota</taxon>
        <taxon>Metazoa</taxon>
        <taxon>Chordata</taxon>
        <taxon>Craniata</taxon>
        <taxon>Vertebrata</taxon>
        <taxon>Euteleostomi</taxon>
        <taxon>Actinopterygii</taxon>
        <taxon>Neopterygii</taxon>
        <taxon>Teleostei</taxon>
        <taxon>Anguilliformes</taxon>
        <taxon>Anguillidae</taxon>
        <taxon>Anguilla</taxon>
    </lineage>
</organism>
<dbReference type="AlphaFoldDB" id="A0A0E9S601"/>
<sequence>MDVRATLKGEARQLPLKRLFNIPPEPPLFSACPWE</sequence>
<proteinExistence type="predicted"/>